<name>A0A1J0MFB2_9CAUD</name>
<dbReference type="EMBL" id="KX827368">
    <property type="protein sequence ID" value="APD19804.1"/>
    <property type="molecule type" value="Genomic_DNA"/>
</dbReference>
<protein>
    <recommendedName>
        <fullName evidence="3">LSM domain protein</fullName>
    </recommendedName>
</protein>
<evidence type="ECO:0008006" key="3">
    <source>
        <dbReference type="Google" id="ProtNLM"/>
    </source>
</evidence>
<gene>
    <name evidence="1" type="ORF">SpT5_056</name>
</gene>
<accession>A0A1J0MFB2</accession>
<organism evidence="1 2">
    <name type="scientific">Staphylococcus phage SpT5</name>
    <dbReference type="NCBI Taxonomy" id="1913448"/>
    <lineage>
        <taxon>Viruses</taxon>
        <taxon>Duplodnaviria</taxon>
        <taxon>Heunggongvirae</taxon>
        <taxon>Uroviricota</taxon>
        <taxon>Caudoviricetes</taxon>
        <taxon>Coventryvirus</taxon>
        <taxon>Coventryvirus SN8</taxon>
    </lineage>
</organism>
<dbReference type="Proteomes" id="UP000221331">
    <property type="component" value="Segment"/>
</dbReference>
<reference evidence="1 2" key="1">
    <citation type="submission" date="2016-09" db="EMBL/GenBank/DDBJ databases">
        <title>Whole-genome sequencing of Staphylococcus pseudintermedius phages.</title>
        <authorList>
            <person name="Breteau M."/>
            <person name="Kot W."/>
            <person name="Vogensen F.K."/>
            <person name="Moodley A."/>
            <person name="Wellington E.M.H."/>
            <person name="Hodgson D.A."/>
        </authorList>
    </citation>
    <scope>NUCLEOTIDE SEQUENCE [LARGE SCALE GENOMIC DNA]</scope>
</reference>
<evidence type="ECO:0000313" key="2">
    <source>
        <dbReference type="Proteomes" id="UP000221331"/>
    </source>
</evidence>
<sequence length="65" mass="7538">MMKLWTYVGKKVSIEFIDGQRLTGKVTNYDDEIDNESGEDSIHFEYGNSLYDIDESEIKSIEILD</sequence>
<evidence type="ECO:0000313" key="1">
    <source>
        <dbReference type="EMBL" id="APD19804.1"/>
    </source>
</evidence>
<proteinExistence type="predicted"/>